<feature type="transmembrane region" description="Helical" evidence="2">
    <location>
        <begin position="70"/>
        <end position="87"/>
    </location>
</feature>
<evidence type="ECO:0000256" key="1">
    <source>
        <dbReference type="SAM" id="Coils"/>
    </source>
</evidence>
<keyword evidence="4" id="KW-0418">Kinase</keyword>
<feature type="coiled-coil region" evidence="1">
    <location>
        <begin position="130"/>
        <end position="162"/>
    </location>
</feature>
<keyword evidence="1" id="KW-0175">Coiled coil</keyword>
<dbReference type="Pfam" id="PF06580">
    <property type="entry name" value="His_kinase"/>
    <property type="match status" value="1"/>
</dbReference>
<comment type="caution">
    <text evidence="4">The sequence shown here is derived from an EMBL/GenBank/DDBJ whole genome shotgun (WGS) entry which is preliminary data.</text>
</comment>
<dbReference type="RefSeq" id="WP_314509966.1">
    <property type="nucleotide sequence ID" value="NZ_JASJOU010000002.1"/>
</dbReference>
<feature type="transmembrane region" description="Helical" evidence="2">
    <location>
        <begin position="107"/>
        <end position="131"/>
    </location>
</feature>
<keyword evidence="4" id="KW-0808">Transferase</keyword>
<name>A0AAE3QYM5_9BACT</name>
<dbReference type="GO" id="GO:0016020">
    <property type="term" value="C:membrane"/>
    <property type="evidence" value="ECO:0007669"/>
    <property type="project" value="InterPro"/>
</dbReference>
<evidence type="ECO:0000313" key="4">
    <source>
        <dbReference type="EMBL" id="MDJ1500436.1"/>
    </source>
</evidence>
<dbReference type="InterPro" id="IPR010559">
    <property type="entry name" value="Sig_transdc_His_kin_internal"/>
</dbReference>
<reference evidence="4" key="1">
    <citation type="submission" date="2023-05" db="EMBL/GenBank/DDBJ databases">
        <authorList>
            <person name="Zhang X."/>
        </authorList>
    </citation>
    <scope>NUCLEOTIDE SEQUENCE</scope>
    <source>
        <strain evidence="4">BD1B2-1</strain>
    </source>
</reference>
<keyword evidence="2" id="KW-0812">Transmembrane</keyword>
<keyword evidence="5" id="KW-1185">Reference proteome</keyword>
<dbReference type="AlphaFoldDB" id="A0AAE3QYM5"/>
<evidence type="ECO:0000256" key="2">
    <source>
        <dbReference type="SAM" id="Phobius"/>
    </source>
</evidence>
<dbReference type="Proteomes" id="UP001232063">
    <property type="component" value="Unassembled WGS sequence"/>
</dbReference>
<dbReference type="PANTHER" id="PTHR34220:SF7">
    <property type="entry name" value="SENSOR HISTIDINE KINASE YPDA"/>
    <property type="match status" value="1"/>
</dbReference>
<evidence type="ECO:0000313" key="5">
    <source>
        <dbReference type="Proteomes" id="UP001232063"/>
    </source>
</evidence>
<dbReference type="InterPro" id="IPR050640">
    <property type="entry name" value="Bact_2-comp_sensor_kinase"/>
</dbReference>
<evidence type="ECO:0000259" key="3">
    <source>
        <dbReference type="Pfam" id="PF06580"/>
    </source>
</evidence>
<feature type="domain" description="Signal transduction histidine kinase internal region" evidence="3">
    <location>
        <begin position="154"/>
        <end position="231"/>
    </location>
</feature>
<keyword evidence="2" id="KW-0472">Membrane</keyword>
<gene>
    <name evidence="4" type="ORF">QNI22_07260</name>
</gene>
<dbReference type="GO" id="GO:0000155">
    <property type="term" value="F:phosphorelay sensor kinase activity"/>
    <property type="evidence" value="ECO:0007669"/>
    <property type="project" value="InterPro"/>
</dbReference>
<sequence length="343" mass="39847">MKNYHLQTGVILSIFIAALTSVPRIIRIDLDNYNNVVWSFFYNFVYCMFCWVILQFCIQRGSIQNSLFRGFLGLLVCIGYSVLYHFLSELYFPAYVLIPVLKGLNFYQRLFMIMFRGAVVGGFIYFVVYYLNLLLETQKARIENEQLKQENLQARLHSLQQQISPHFLFNSLNTLKTIASENPVKEYVLQLSYVYRYLLNYNENNLATIQDELSFLQSYSYILKERFEDALQLEITISDYVKEKCIPPLSLQILLENAIKHNIVSLSHPLQIRIYNEGEDKLVVENNLQPKLSVEESTGIGLQNISDRYKLLANQSIEIIRAPNQFSIKIPVLPCLTAPIAKC</sequence>
<feature type="transmembrane region" description="Helical" evidence="2">
    <location>
        <begin position="40"/>
        <end position="58"/>
    </location>
</feature>
<protein>
    <submittedName>
        <fullName evidence="4">Histidine kinase</fullName>
    </submittedName>
</protein>
<dbReference type="PANTHER" id="PTHR34220">
    <property type="entry name" value="SENSOR HISTIDINE KINASE YPDA"/>
    <property type="match status" value="1"/>
</dbReference>
<proteinExistence type="predicted"/>
<organism evidence="4 5">
    <name type="scientific">Xanthocytophaga agilis</name>
    <dbReference type="NCBI Taxonomy" id="3048010"/>
    <lineage>
        <taxon>Bacteria</taxon>
        <taxon>Pseudomonadati</taxon>
        <taxon>Bacteroidota</taxon>
        <taxon>Cytophagia</taxon>
        <taxon>Cytophagales</taxon>
        <taxon>Rhodocytophagaceae</taxon>
        <taxon>Xanthocytophaga</taxon>
    </lineage>
</organism>
<keyword evidence="2" id="KW-1133">Transmembrane helix</keyword>
<accession>A0AAE3QYM5</accession>
<dbReference type="EMBL" id="JASJOU010000002">
    <property type="protein sequence ID" value="MDJ1500436.1"/>
    <property type="molecule type" value="Genomic_DNA"/>
</dbReference>